<keyword evidence="1" id="KW-0175">Coiled coil</keyword>
<feature type="compositionally biased region" description="Polar residues" evidence="2">
    <location>
        <begin position="360"/>
        <end position="370"/>
    </location>
</feature>
<evidence type="ECO:0000313" key="4">
    <source>
        <dbReference type="Proteomes" id="UP000324800"/>
    </source>
</evidence>
<feature type="compositionally biased region" description="Basic and acidic residues" evidence="2">
    <location>
        <begin position="325"/>
        <end position="350"/>
    </location>
</feature>
<proteinExistence type="predicted"/>
<organism evidence="3 4">
    <name type="scientific">Streblomastix strix</name>
    <dbReference type="NCBI Taxonomy" id="222440"/>
    <lineage>
        <taxon>Eukaryota</taxon>
        <taxon>Metamonada</taxon>
        <taxon>Preaxostyla</taxon>
        <taxon>Oxymonadida</taxon>
        <taxon>Streblomastigidae</taxon>
        <taxon>Streblomastix</taxon>
    </lineage>
</organism>
<comment type="caution">
    <text evidence="3">The sequence shown here is derived from an EMBL/GenBank/DDBJ whole genome shotgun (WGS) entry which is preliminary data.</text>
</comment>
<reference evidence="3 4" key="1">
    <citation type="submission" date="2019-03" db="EMBL/GenBank/DDBJ databases">
        <title>Single cell metagenomics reveals metabolic interactions within the superorganism composed of flagellate Streblomastix strix and complex community of Bacteroidetes bacteria on its surface.</title>
        <authorList>
            <person name="Treitli S.C."/>
            <person name="Kolisko M."/>
            <person name="Husnik F."/>
            <person name="Keeling P."/>
            <person name="Hampl V."/>
        </authorList>
    </citation>
    <scope>NUCLEOTIDE SEQUENCE [LARGE SCALE GENOMIC DNA]</scope>
    <source>
        <strain evidence="3">ST1C</strain>
    </source>
</reference>
<gene>
    <name evidence="3" type="ORF">EZS28_011070</name>
</gene>
<feature type="coiled-coil region" evidence="1">
    <location>
        <begin position="475"/>
        <end position="502"/>
    </location>
</feature>
<feature type="region of interest" description="Disordered" evidence="2">
    <location>
        <begin position="535"/>
        <end position="563"/>
    </location>
</feature>
<feature type="compositionally biased region" description="Polar residues" evidence="2">
    <location>
        <begin position="148"/>
        <end position="160"/>
    </location>
</feature>
<sequence length="722" mass="83434">MSHAIQPLHVLRLILGQGSQDLVNPQAGQYSATAMGSGQQIPQLVTFIPTQIIQQFYSGQLIPRPQIQQPFQGFGIYLGIQQFQGFPQPGLFQQTQHSGFGIQLYRQPSITQGLPQFLQNPPTFGLQQTQQSNLLTPPAPSSAGHPAFQSSFQSQNLEQLSRQPTIRPPTLMQQQQNQMREPVYVNGSLLDSPGTTLTRRIAQDLQPLWNNEIPQRTDQSLFTLLNPPELSINMSQQQFNAYRDFWAQRSYTFRYIGLRANGDHHRGFGEGLLNISTFIQRHARHEYLTVNDWKAFWRELDTDLYLDTVQMELNEDDNHHHHHDHDHDHDHNHRHDRERNGRDDQLDSGRGRKRRRVISSEGTGNGQNNDDWAEGLQHEIQRQQLRQFRVRRNRREQTLPPVQTITGAPVYISSLRTAQENAFRVVNRISPNLYEESTISWTSLESINEEGNTPITNFRTAQQLLAAQDNQEQLNQQVNIQIQQQINQLHEVNREIQIQQQDVTINNIQNEQRHEIEVIDLEQNIQQNIENIPMNQQEDTNNGNQQHTQTGATHTPQTEASDNLQHQQVDQNDDLNNMAEQNPFQLTQNFPGLLNLTHQTSLSETGSLNEQQQQLSLSLSPSSLSITQINQSQQPSLRQSLFVTDPNHQFIKGIQQSKYIQIEETVNRLPLLSEDPKRQVEIKVYTNEQVQYINKMEQDNKFQYMMDNLLIKVQTIQMNMKL</sequence>
<accession>A0A5J4WEQ0</accession>
<evidence type="ECO:0000256" key="2">
    <source>
        <dbReference type="SAM" id="MobiDB-lite"/>
    </source>
</evidence>
<dbReference type="Proteomes" id="UP000324800">
    <property type="component" value="Unassembled WGS sequence"/>
</dbReference>
<feature type="region of interest" description="Disordered" evidence="2">
    <location>
        <begin position="317"/>
        <end position="372"/>
    </location>
</feature>
<dbReference type="EMBL" id="SNRW01002241">
    <property type="protein sequence ID" value="KAA6393400.1"/>
    <property type="molecule type" value="Genomic_DNA"/>
</dbReference>
<dbReference type="AlphaFoldDB" id="A0A5J4WEQ0"/>
<evidence type="ECO:0000313" key="3">
    <source>
        <dbReference type="EMBL" id="KAA6393400.1"/>
    </source>
</evidence>
<name>A0A5J4WEQ0_9EUKA</name>
<feature type="region of interest" description="Disordered" evidence="2">
    <location>
        <begin position="127"/>
        <end position="160"/>
    </location>
</feature>
<evidence type="ECO:0000256" key="1">
    <source>
        <dbReference type="SAM" id="Coils"/>
    </source>
</evidence>
<protein>
    <submittedName>
        <fullName evidence="3">Uncharacterized protein</fullName>
    </submittedName>
</protein>